<dbReference type="Proteomes" id="UP000287853">
    <property type="component" value="Unassembled WGS sequence"/>
</dbReference>
<evidence type="ECO:0000313" key="2">
    <source>
        <dbReference type="Proteomes" id="UP000287853"/>
    </source>
</evidence>
<keyword evidence="2" id="KW-1185">Reference proteome</keyword>
<comment type="caution">
    <text evidence="1">The sequence shown here is derived from an EMBL/GenBank/DDBJ whole genome shotgun (WGS) entry which is preliminary data.</text>
</comment>
<evidence type="ECO:0000313" key="1">
    <source>
        <dbReference type="EMBL" id="RWX45696.1"/>
    </source>
</evidence>
<protein>
    <submittedName>
        <fullName evidence="1">Uncharacterized protein</fullName>
    </submittedName>
</protein>
<accession>A0A444IY20</accession>
<dbReference type="AlphaFoldDB" id="A0A444IY20"/>
<organism evidence="1 2">
    <name type="scientific">Candidatus Electrothrix aarhusensis</name>
    <dbReference type="NCBI Taxonomy" id="1859131"/>
    <lineage>
        <taxon>Bacteria</taxon>
        <taxon>Pseudomonadati</taxon>
        <taxon>Thermodesulfobacteriota</taxon>
        <taxon>Desulfobulbia</taxon>
        <taxon>Desulfobulbales</taxon>
        <taxon>Desulfobulbaceae</taxon>
        <taxon>Candidatus Electrothrix</taxon>
    </lineage>
</organism>
<reference evidence="1 2" key="1">
    <citation type="submission" date="2017-01" db="EMBL/GenBank/DDBJ databases">
        <title>The cable genome- insights into the physiology and evolution of filamentous bacteria capable of sulfide oxidation via long distance electron transfer.</title>
        <authorList>
            <person name="Schreiber L."/>
            <person name="Bjerg J.T."/>
            <person name="Boggild A."/>
            <person name="Van De Vossenberg J."/>
            <person name="Meysman F."/>
            <person name="Nielsen L.P."/>
            <person name="Schramm A."/>
            <person name="Kjeldsen K.U."/>
        </authorList>
    </citation>
    <scope>NUCLEOTIDE SEQUENCE [LARGE SCALE GENOMIC DNA]</scope>
    <source>
        <strain evidence="1">MCF</strain>
    </source>
</reference>
<proteinExistence type="predicted"/>
<sequence length="95" mass="10848">MDAEIIALHQTMSAGKLAKASRIAKKSSYQGVVDQFFIFAAQVMEQVEAEDYPDDESAFFMVRQLLEGALQVDPEHRMVQEIAWLLDDLEERLED</sequence>
<gene>
    <name evidence="1" type="ORF">H206_03356</name>
</gene>
<name>A0A444IY20_9BACT</name>
<dbReference type="EMBL" id="MTKO01000074">
    <property type="protein sequence ID" value="RWX45696.1"/>
    <property type="molecule type" value="Genomic_DNA"/>
</dbReference>